<dbReference type="Gene3D" id="3.90.580.10">
    <property type="entry name" value="Zinc finger, CHC2-type domain"/>
    <property type="match status" value="1"/>
</dbReference>
<dbReference type="Pfam" id="PF01807">
    <property type="entry name" value="Zn_ribbon_DnaG"/>
    <property type="match status" value="1"/>
</dbReference>
<dbReference type="InterPro" id="IPR055570">
    <property type="entry name" value="DUF7146"/>
</dbReference>
<evidence type="ECO:0000259" key="1">
    <source>
        <dbReference type="SMART" id="SM00778"/>
    </source>
</evidence>
<dbReference type="AlphaFoldDB" id="A0A2W7P8V8"/>
<dbReference type="InterPro" id="IPR036977">
    <property type="entry name" value="DNA_primase_Znf_CHC2"/>
</dbReference>
<evidence type="ECO:0000313" key="3">
    <source>
        <dbReference type="Proteomes" id="UP000248916"/>
    </source>
</evidence>
<dbReference type="InterPro" id="IPR013237">
    <property type="entry name" value="Phage_T7_Gp4_N"/>
</dbReference>
<dbReference type="GO" id="GO:0003899">
    <property type="term" value="F:DNA-directed RNA polymerase activity"/>
    <property type="evidence" value="ECO:0007669"/>
    <property type="project" value="InterPro"/>
</dbReference>
<dbReference type="GO" id="GO:0006260">
    <property type="term" value="P:DNA replication"/>
    <property type="evidence" value="ECO:0007669"/>
    <property type="project" value="InterPro"/>
</dbReference>
<name>A0A2W7P8V8_9RHOB</name>
<feature type="domain" description="DNA primase/helicase Gp4 N-terminal Bacteriophage T7-like" evidence="1">
    <location>
        <begin position="35"/>
        <end position="69"/>
    </location>
</feature>
<dbReference type="Proteomes" id="UP000248916">
    <property type="component" value="Unassembled WGS sequence"/>
</dbReference>
<dbReference type="GO" id="GO:0008270">
    <property type="term" value="F:zinc ion binding"/>
    <property type="evidence" value="ECO:0007669"/>
    <property type="project" value="InterPro"/>
</dbReference>
<accession>A0A2W7P8V8</accession>
<dbReference type="SUPFAM" id="SSF57783">
    <property type="entry name" value="Zinc beta-ribbon"/>
    <property type="match status" value="1"/>
</dbReference>
<sequence length="377" mass="40824">MNQDDARLMEARSIPIGEIAERLGLLATLKRAGREWTGPCPSCGGTDRFSINTDRDVYNCRSCQGGDGIGLVELALGCDFPAALAWLVGDRDVRLSPQELARREGEIARQREARERRAEDERRKSIAAARAIWAEGKPIAGTAVEVYLSGRGLGPDILTPPEVLRYHEALPYMDRQAGEWVEIHRGPAMLGLIAAPNGELIGVHRTWLDPAEKDGKAYIHVRGTARPAKKVLGSKKGAAIRLSGQACAPGTFDTLVMAEGIETTLSAMVADPVPGAAYWAGVDLGNMAGRRHLRGEGMKFAGMPDLDDDEAFVPPPWLRRLIFVQDGDSDPRATRAKLQSGLRRAKHHNPGLAIQIVHAGEGVDLNDVLMGKEGKPC</sequence>
<reference evidence="2 3" key="1">
    <citation type="submission" date="2018-06" db="EMBL/GenBank/DDBJ databases">
        <title>Genomic Encyclopedia of Archaeal and Bacterial Type Strains, Phase II (KMG-II): from individual species to whole genera.</title>
        <authorList>
            <person name="Goeker M."/>
        </authorList>
    </citation>
    <scope>NUCLEOTIDE SEQUENCE [LARGE SCALE GENOMIC DNA]</scope>
    <source>
        <strain evidence="2 3">DSM 22009</strain>
    </source>
</reference>
<comment type="caution">
    <text evidence="2">The sequence shown here is derived from an EMBL/GenBank/DDBJ whole genome shotgun (WGS) entry which is preliminary data.</text>
</comment>
<dbReference type="GO" id="GO:0004386">
    <property type="term" value="F:helicase activity"/>
    <property type="evidence" value="ECO:0007669"/>
    <property type="project" value="InterPro"/>
</dbReference>
<dbReference type="EMBL" id="QKZL01000001">
    <property type="protein sequence ID" value="PZX19802.1"/>
    <property type="molecule type" value="Genomic_DNA"/>
</dbReference>
<protein>
    <submittedName>
        <fullName evidence="2">CHC2-type zinc finger protein</fullName>
    </submittedName>
</protein>
<organism evidence="2 3">
    <name type="scientific">Palleronia aestuarii</name>
    <dbReference type="NCBI Taxonomy" id="568105"/>
    <lineage>
        <taxon>Bacteria</taxon>
        <taxon>Pseudomonadati</taxon>
        <taxon>Pseudomonadota</taxon>
        <taxon>Alphaproteobacteria</taxon>
        <taxon>Rhodobacterales</taxon>
        <taxon>Roseobacteraceae</taxon>
        <taxon>Palleronia</taxon>
    </lineage>
</organism>
<dbReference type="Pfam" id="PF23639">
    <property type="entry name" value="DUF7146"/>
    <property type="match status" value="1"/>
</dbReference>
<dbReference type="SMART" id="SM00778">
    <property type="entry name" value="Prim_Zn_Ribbon"/>
    <property type="match status" value="1"/>
</dbReference>
<proteinExistence type="predicted"/>
<evidence type="ECO:0000313" key="2">
    <source>
        <dbReference type="EMBL" id="PZX19802.1"/>
    </source>
</evidence>
<dbReference type="OrthoDB" id="9811157at2"/>
<keyword evidence="3" id="KW-1185">Reference proteome</keyword>
<dbReference type="GO" id="GO:0003677">
    <property type="term" value="F:DNA binding"/>
    <property type="evidence" value="ECO:0007669"/>
    <property type="project" value="InterPro"/>
</dbReference>
<gene>
    <name evidence="2" type="ORF">LX81_00264</name>
</gene>
<dbReference type="InterPro" id="IPR002694">
    <property type="entry name" value="Znf_CHC2"/>
</dbReference>